<sequence>MPATWLQASVRTLWPIQAWPVLPLLGLGLGRALVLASLGAFNPLGPAPSIDLGHGSPICSPRRRRRALAPSPAPAPSSVIVRTPRGKRCPKWKRRRLQMGLPPRRSSQSSRYALSTFDLPERRVLFFYSFWDSGLEREGDLALRDLSAAPPCVEGWSEEELSKLFHFSKVLGMPVEGHEVEILALLRN</sequence>
<comment type="caution">
    <text evidence="1">The sequence shown here is derived from an EMBL/GenBank/DDBJ whole genome shotgun (WGS) entry which is preliminary data.</text>
</comment>
<organism evidence="1 2">
    <name type="scientific">Vitis vinifera</name>
    <name type="common">Grape</name>
    <dbReference type="NCBI Taxonomy" id="29760"/>
    <lineage>
        <taxon>Eukaryota</taxon>
        <taxon>Viridiplantae</taxon>
        <taxon>Streptophyta</taxon>
        <taxon>Embryophyta</taxon>
        <taxon>Tracheophyta</taxon>
        <taxon>Spermatophyta</taxon>
        <taxon>Magnoliopsida</taxon>
        <taxon>eudicotyledons</taxon>
        <taxon>Gunneridae</taxon>
        <taxon>Pentapetalae</taxon>
        <taxon>rosids</taxon>
        <taxon>Vitales</taxon>
        <taxon>Vitaceae</taxon>
        <taxon>Viteae</taxon>
        <taxon>Vitis</taxon>
    </lineage>
</organism>
<dbReference type="Proteomes" id="UP000288805">
    <property type="component" value="Unassembled WGS sequence"/>
</dbReference>
<evidence type="ECO:0000313" key="2">
    <source>
        <dbReference type="Proteomes" id="UP000288805"/>
    </source>
</evidence>
<protein>
    <submittedName>
        <fullName evidence="1">Uncharacterized protein</fullName>
    </submittedName>
</protein>
<name>A0A438I3R2_VITVI</name>
<accession>A0A438I3R2</accession>
<gene>
    <name evidence="1" type="ORF">CK203_035397</name>
</gene>
<dbReference type="EMBL" id="QGNW01000147">
    <property type="protein sequence ID" value="RVW91345.1"/>
    <property type="molecule type" value="Genomic_DNA"/>
</dbReference>
<evidence type="ECO:0000313" key="1">
    <source>
        <dbReference type="EMBL" id="RVW91345.1"/>
    </source>
</evidence>
<proteinExistence type="predicted"/>
<reference evidence="1 2" key="1">
    <citation type="journal article" date="2018" name="PLoS Genet.">
        <title>Population sequencing reveals clonal diversity and ancestral inbreeding in the grapevine cultivar Chardonnay.</title>
        <authorList>
            <person name="Roach M.J."/>
            <person name="Johnson D.L."/>
            <person name="Bohlmann J."/>
            <person name="van Vuuren H.J."/>
            <person name="Jones S.J."/>
            <person name="Pretorius I.S."/>
            <person name="Schmidt S.A."/>
            <person name="Borneman A.R."/>
        </authorList>
    </citation>
    <scope>NUCLEOTIDE SEQUENCE [LARGE SCALE GENOMIC DNA]</scope>
    <source>
        <strain evidence="2">cv. Chardonnay</strain>
        <tissue evidence="1">Leaf</tissue>
    </source>
</reference>
<dbReference type="AlphaFoldDB" id="A0A438I3R2"/>